<feature type="domain" description="C3H1-type" evidence="3">
    <location>
        <begin position="37"/>
        <end position="64"/>
    </location>
</feature>
<dbReference type="Pfam" id="PF10469">
    <property type="entry name" value="AKAP7_NLS"/>
    <property type="match status" value="1"/>
</dbReference>
<feature type="zinc finger region" description="C3H1-type" evidence="1">
    <location>
        <begin position="37"/>
        <end position="64"/>
    </location>
</feature>
<accession>A0A9Q0XJZ3</accession>
<evidence type="ECO:0000256" key="2">
    <source>
        <dbReference type="SAM" id="MobiDB-lite"/>
    </source>
</evidence>
<reference evidence="4" key="1">
    <citation type="journal article" date="2023" name="DNA Res.">
        <title>Chromosome-level genome assembly of Phrynocephalus forsythii using third-generation DNA sequencing and Hi-C analysis.</title>
        <authorList>
            <person name="Qi Y."/>
            <person name="Zhao W."/>
            <person name="Zhao Y."/>
            <person name="Niu C."/>
            <person name="Cao S."/>
            <person name="Zhang Y."/>
        </authorList>
    </citation>
    <scope>NUCLEOTIDE SEQUENCE</scope>
    <source>
        <tissue evidence="4">Muscle</tissue>
    </source>
</reference>
<keyword evidence="1" id="KW-0862">Zinc</keyword>
<dbReference type="InterPro" id="IPR040459">
    <property type="entry name" value="MJ1316"/>
</dbReference>
<dbReference type="PANTHER" id="PTHR46729">
    <property type="entry name" value="LEUKOCYTE RECEPTOR CLUSTER MEMBER 9"/>
    <property type="match status" value="1"/>
</dbReference>
<dbReference type="Gene3D" id="3.90.1140.10">
    <property type="entry name" value="Cyclic phosphodiesterase"/>
    <property type="match status" value="1"/>
</dbReference>
<name>A0A9Q0XJZ3_9SAUR</name>
<keyword evidence="1" id="KW-0479">Metal-binding</keyword>
<evidence type="ECO:0000313" key="5">
    <source>
        <dbReference type="Proteomes" id="UP001142489"/>
    </source>
</evidence>
<dbReference type="OrthoDB" id="10263155at2759"/>
<dbReference type="InterPro" id="IPR000571">
    <property type="entry name" value="Znf_CCCH"/>
</dbReference>
<dbReference type="SUPFAM" id="SSF55144">
    <property type="entry name" value="LigT-like"/>
    <property type="match status" value="1"/>
</dbReference>
<keyword evidence="5" id="KW-1185">Reference proteome</keyword>
<organism evidence="4 5">
    <name type="scientific">Phrynocephalus forsythii</name>
    <dbReference type="NCBI Taxonomy" id="171643"/>
    <lineage>
        <taxon>Eukaryota</taxon>
        <taxon>Metazoa</taxon>
        <taxon>Chordata</taxon>
        <taxon>Craniata</taxon>
        <taxon>Vertebrata</taxon>
        <taxon>Euteleostomi</taxon>
        <taxon>Lepidosauria</taxon>
        <taxon>Squamata</taxon>
        <taxon>Bifurcata</taxon>
        <taxon>Unidentata</taxon>
        <taxon>Episquamata</taxon>
        <taxon>Toxicofera</taxon>
        <taxon>Iguania</taxon>
        <taxon>Acrodonta</taxon>
        <taxon>Agamidae</taxon>
        <taxon>Agaminae</taxon>
        <taxon>Phrynocephalus</taxon>
    </lineage>
</organism>
<dbReference type="GO" id="GO:0008270">
    <property type="term" value="F:zinc ion binding"/>
    <property type="evidence" value="ECO:0007669"/>
    <property type="project" value="UniProtKB-KW"/>
</dbReference>
<protein>
    <recommendedName>
        <fullName evidence="3">C3H1-type domain-containing protein</fullName>
    </recommendedName>
</protein>
<sequence length="520" mass="56898">MAELLPSSEIDLPGPGCAVSVELLPAATSLPTNEGSAEIHPPCRFFLEGRCRFGVRCRNDHPSHGNADHVKEPNPATERSTQFTGSKKPAMKTAEDVISRLLWDPQVPAERFSVGYLDRFLGIMEQPFYAFSWEDLTSAGPGVLAIPKHRIQYFKYRDRVVWDKTSRTDDVFGSTGSGRTILEVIKEIEDVAEAIVEKDDGHPKGDEEEMAMVGQDMVEHSGEDDVSGSVSTGEKQPNGTTAQVDVVKEIKESMANLKLDGDAPSILTESGVSHGMRQEEVISTENRTSTKEKVIQNLSSAQEDDPVMVDESPALEGKGNRHFPHPKCRPTHFVAIPVTSPEIQKAVELFQEALCRVCPDLAKFCVPLASLHLTLGLMRLDTPEEIYKAIVALQELQAGTQRLLPPALLLSFCGVETFHSHVLYMVPASVPELGLLAKTLETAFLKKGLTVIQPTQKGNFHLTIVKIPPAKAGPQLPTDSSWIPTVENLGTQAVEALCLCETGKNRTDGSYATVLKLQLY</sequence>
<proteinExistence type="predicted"/>
<dbReference type="SMART" id="SM00356">
    <property type="entry name" value="ZnF_C3H1"/>
    <property type="match status" value="1"/>
</dbReference>
<dbReference type="InterPro" id="IPR042653">
    <property type="entry name" value="Leng9"/>
</dbReference>
<dbReference type="Gene3D" id="2.30.30.1190">
    <property type="match status" value="1"/>
</dbReference>
<dbReference type="Pfam" id="PF04457">
    <property type="entry name" value="MJ1316"/>
    <property type="match status" value="1"/>
</dbReference>
<dbReference type="PANTHER" id="PTHR46729:SF1">
    <property type="entry name" value="LEUKOCYTE RECEPTOR CLUSTER MEMBER 9"/>
    <property type="match status" value="1"/>
</dbReference>
<feature type="compositionally biased region" description="Polar residues" evidence="2">
    <location>
        <begin position="228"/>
        <end position="241"/>
    </location>
</feature>
<dbReference type="EMBL" id="JAPFRF010000012">
    <property type="protein sequence ID" value="KAJ7313960.1"/>
    <property type="molecule type" value="Genomic_DNA"/>
</dbReference>
<gene>
    <name evidence="4" type="ORF">JRQ81_005797</name>
</gene>
<dbReference type="Proteomes" id="UP001142489">
    <property type="component" value="Unassembled WGS sequence"/>
</dbReference>
<keyword evidence="1" id="KW-0863">Zinc-finger</keyword>
<feature type="region of interest" description="Disordered" evidence="2">
    <location>
        <begin position="220"/>
        <end position="241"/>
    </location>
</feature>
<evidence type="ECO:0000313" key="4">
    <source>
        <dbReference type="EMBL" id="KAJ7313960.1"/>
    </source>
</evidence>
<dbReference type="AlphaFoldDB" id="A0A9Q0XJZ3"/>
<evidence type="ECO:0000259" key="3">
    <source>
        <dbReference type="PROSITE" id="PS50103"/>
    </source>
</evidence>
<evidence type="ECO:0000256" key="1">
    <source>
        <dbReference type="PROSITE-ProRule" id="PRU00723"/>
    </source>
</evidence>
<comment type="caution">
    <text evidence="4">The sequence shown here is derived from an EMBL/GenBank/DDBJ whole genome shotgun (WGS) entry which is preliminary data.</text>
</comment>
<feature type="region of interest" description="Disordered" evidence="2">
    <location>
        <begin position="64"/>
        <end position="89"/>
    </location>
</feature>
<dbReference type="InterPro" id="IPR009097">
    <property type="entry name" value="Cyclic_Pdiesterase"/>
</dbReference>
<dbReference type="InterPro" id="IPR019510">
    <property type="entry name" value="AKAP7-like_phosphoesterase"/>
</dbReference>
<dbReference type="PROSITE" id="PS50103">
    <property type="entry name" value="ZF_C3H1"/>
    <property type="match status" value="1"/>
</dbReference>